<feature type="compositionally biased region" description="Polar residues" evidence="4">
    <location>
        <begin position="1447"/>
        <end position="1460"/>
    </location>
</feature>
<keyword evidence="3" id="KW-0393">Immunoglobulin domain</keyword>
<feature type="region of interest" description="Disordered" evidence="4">
    <location>
        <begin position="1358"/>
        <end position="1649"/>
    </location>
</feature>
<dbReference type="InterPro" id="IPR013098">
    <property type="entry name" value="Ig_I-set"/>
</dbReference>
<dbReference type="CDD" id="cd00063">
    <property type="entry name" value="FN3"/>
    <property type="match status" value="2"/>
</dbReference>
<dbReference type="InterPro" id="IPR036116">
    <property type="entry name" value="FN3_sf"/>
</dbReference>
<keyword evidence="5" id="KW-0812">Transmembrane</keyword>
<feature type="compositionally biased region" description="Polar residues" evidence="4">
    <location>
        <begin position="1585"/>
        <end position="1603"/>
    </location>
</feature>
<dbReference type="PANTHER" id="PTHR44170">
    <property type="entry name" value="PROTEIN SIDEKICK"/>
    <property type="match status" value="1"/>
</dbReference>
<dbReference type="Proteomes" id="UP000272942">
    <property type="component" value="Unassembled WGS sequence"/>
</dbReference>
<protein>
    <submittedName>
        <fullName evidence="11">Contactin</fullName>
    </submittedName>
</protein>
<dbReference type="PROSITE" id="PS50853">
    <property type="entry name" value="FN3"/>
    <property type="match status" value="2"/>
</dbReference>
<feature type="compositionally biased region" description="Polar residues" evidence="4">
    <location>
        <begin position="1553"/>
        <end position="1571"/>
    </location>
</feature>
<evidence type="ECO:0000256" key="4">
    <source>
        <dbReference type="SAM" id="MobiDB-lite"/>
    </source>
</evidence>
<gene>
    <name evidence="9" type="ORF">ECPE_LOCUS2816</name>
</gene>
<keyword evidence="2" id="KW-1015">Disulfide bond</keyword>
<feature type="domain" description="Ig-like" evidence="7">
    <location>
        <begin position="207"/>
        <end position="289"/>
    </location>
</feature>
<evidence type="ECO:0000256" key="5">
    <source>
        <dbReference type="SAM" id="Phobius"/>
    </source>
</evidence>
<reference evidence="9 10" key="2">
    <citation type="submission" date="2018-11" db="EMBL/GenBank/DDBJ databases">
        <authorList>
            <consortium name="Pathogen Informatics"/>
        </authorList>
    </citation>
    <scope>NUCLEOTIDE SEQUENCE [LARGE SCALE GENOMIC DNA]</scope>
    <source>
        <strain evidence="9 10">Egypt</strain>
    </source>
</reference>
<evidence type="ECO:0000256" key="6">
    <source>
        <dbReference type="SAM" id="SignalP"/>
    </source>
</evidence>
<sequence>MLLHWTTTLFGLVNILPVVWPVQETTKTSSLPKKPIIYEAPVDTFSADGVLEFTCAAEGHPKPSITWFDALTGQKVIDRVPSSGSTTGIHVNQHYGRLMVSNPIRNKIYSFYLKGGLAYLETAFRQNPIDKTVHQGDRVLLECVPPVGLPEPKVACNDAVLSHARFIEPGHLQISTASLADSGEYVCVAENVASRKQSPPARLSVKPRARFVETPTDIRVGKGENAKFKCRVEGNQMVKWSRGPGEGLIDPGRIELADGYLLLKNVQLSDAGVYVCTAPGSIAADAVLTVETPPTFSRTPDDLTVMVGQTARFYCVTTGYPRPSIYWELPDKTPIFPSEDTTGSSTHNRFYLHKEGPLEIRNVQESDAGKYQCTAHSSIDRVHSSAMLHVIPRSKLSSEDSAEDLSILGRSRGGSSSGTNSHFPYEYYPIAPIIGLPPVNQTRLIGDLVILDCELGATRHPNNGPNGNSNIRSNQGSDWTVTWQRATLATEGISEQLDFTRFVHEQRYSLLPGGSLQIFNAQLPDTGAYTCTAQTWVQPDPTTPKQSAILLQSNWTVQLNVVPVGSAIHSDQGRENPLSPPRDLRVTNVTESTITLAWESSNWLEPLSNPMDPNNEATATGNGMITYWVEFYRPDRATEGWRTVEQNWPANTVQIGGLQPNTAYYFLIRPRWRFGRVGWASAPLGPVFTKSTQPVQMGQSQMNFLSDKELLQAVRNVEINRIYLHPISPKRMRVSWTVHARPNVLQAITGYTIYYRKINLMQCVPASLQTVDDRMISTDMSDSYCSLRPLPDGQSIDLYRQLQNMQRLRHELLPAPSETRMHLDVKASYPLDASGSVSTGPVTYEGSGLLRDLDPFQCYEVSVKPHSTDTLFGRTEGRESVTHTALTFENFPSLPPERVSARWIGPYELALSWSHPPVAHWNGLLRGYTIYVYDELAREHQTFNVSATEQATVIKGLSGPNAYLIQMAASTCKGVGLRSKPLRLDPSLRGQIGLGVGWGFDPNTGLLVSTPVPNETHSDEGGGGGRLIHKPWFIGTMISSLLLWFALIGLITFCCRRQPYVFRKTTGGVLIANTSSHCGTGSGNGINGMNNGGTLMDGLGTTHANGNTTGLNRYGKEKNCPLQMEPLIQKPAPTKTTEATELDGSSTNAAYTPQNPFLSSPESSIATTTYGVYSLTHTTDLLRTQWSGRPTEVQNRGANMGYPPIMEETNVPYATANNPMHGHGNAMRTDSLPPNVQTNPLLFHPTGHLINYPMGVCPPQSTPAYLTYQPGMVPLSQSISEFPSPEVNRDQNYGGTAPVLSQGPAVPTTTGLPPIAPVAQLGHGGARISPPSVIESVESGASVAPYATASIIQNSMLPDRNRTSADTAGFRSGLTTTNGMTNENVCQNDKVSYSSGDSNRSYSNNSEASRANMTSHRDNILIYGRGEGYTNGGGYPTQEMRGRASTPGKSPNPLLSSRTISSNPSKSESNASTSTRLSGGQSVGDRSVVWPNSPSSMAKVTGIDNTELSTSGYRQNNEDVYSLADDSGIPPPPASPPPPAPIHGREKHFDPNESYSASRNPIQDEANQSIYDMNAETSEDDIPMTTGSKIPTSSYIGLQNQPRPNGPHRHSGGKRTRRGKNGEESANMTGFCVIRPPEEQQNTTYAQVY</sequence>
<dbReference type="InterPro" id="IPR007110">
    <property type="entry name" value="Ig-like_dom"/>
</dbReference>
<dbReference type="InterPro" id="IPR013783">
    <property type="entry name" value="Ig-like_fold"/>
</dbReference>
<name>A0A183A781_9TREM</name>
<dbReference type="Pfam" id="PF07679">
    <property type="entry name" value="I-set"/>
    <property type="match status" value="2"/>
</dbReference>
<dbReference type="InterPro" id="IPR003598">
    <property type="entry name" value="Ig_sub2"/>
</dbReference>
<feature type="domain" description="Fibronectin type-III" evidence="8">
    <location>
        <begin position="895"/>
        <end position="990"/>
    </location>
</feature>
<dbReference type="PANTHER" id="PTHR44170:SF6">
    <property type="entry name" value="CONTACTIN"/>
    <property type="match status" value="1"/>
</dbReference>
<dbReference type="FunFam" id="2.60.40.10:FF:000032">
    <property type="entry name" value="palladin isoform X1"/>
    <property type="match status" value="1"/>
</dbReference>
<feature type="compositionally biased region" description="Polar residues" evidence="4">
    <location>
        <begin position="1373"/>
        <end position="1391"/>
    </location>
</feature>
<dbReference type="InterPro" id="IPR003961">
    <property type="entry name" value="FN3_dom"/>
</dbReference>
<dbReference type="SUPFAM" id="SSF49265">
    <property type="entry name" value="Fibronectin type III"/>
    <property type="match status" value="2"/>
</dbReference>
<feature type="compositionally biased region" description="Basic residues" evidence="4">
    <location>
        <begin position="1606"/>
        <end position="1619"/>
    </location>
</feature>
<dbReference type="PROSITE" id="PS50835">
    <property type="entry name" value="IG_LIKE"/>
    <property type="match status" value="4"/>
</dbReference>
<feature type="compositionally biased region" description="Polar residues" evidence="4">
    <location>
        <begin position="1639"/>
        <end position="1649"/>
    </location>
</feature>
<evidence type="ECO:0000256" key="3">
    <source>
        <dbReference type="ARBA" id="ARBA00023319"/>
    </source>
</evidence>
<evidence type="ECO:0000313" key="11">
    <source>
        <dbReference type="WBParaSite" id="ECPE_0000281901-mRNA-1"/>
    </source>
</evidence>
<accession>A0A183A781</accession>
<dbReference type="EMBL" id="UZAN01039876">
    <property type="protein sequence ID" value="VDP67523.1"/>
    <property type="molecule type" value="Genomic_DNA"/>
</dbReference>
<feature type="region of interest" description="Disordered" evidence="4">
    <location>
        <begin position="1135"/>
        <end position="1162"/>
    </location>
</feature>
<reference evidence="11" key="1">
    <citation type="submission" date="2016-06" db="UniProtKB">
        <authorList>
            <consortium name="WormBaseParasite"/>
        </authorList>
    </citation>
    <scope>IDENTIFICATION</scope>
</reference>
<evidence type="ECO:0000259" key="7">
    <source>
        <dbReference type="PROSITE" id="PS50835"/>
    </source>
</evidence>
<feature type="domain" description="Ig-like" evidence="7">
    <location>
        <begin position="432"/>
        <end position="548"/>
    </location>
</feature>
<dbReference type="SMART" id="SM00408">
    <property type="entry name" value="IGc2"/>
    <property type="match status" value="3"/>
</dbReference>
<evidence type="ECO:0000259" key="8">
    <source>
        <dbReference type="PROSITE" id="PS50853"/>
    </source>
</evidence>
<dbReference type="SMART" id="SM00409">
    <property type="entry name" value="IG"/>
    <property type="match status" value="4"/>
</dbReference>
<keyword evidence="6" id="KW-0732">Signal</keyword>
<feature type="domain" description="Ig-like" evidence="7">
    <location>
        <begin position="294"/>
        <end position="389"/>
    </location>
</feature>
<dbReference type="GO" id="GO:0098609">
    <property type="term" value="P:cell-cell adhesion"/>
    <property type="evidence" value="ECO:0007669"/>
    <property type="project" value="TreeGrafter"/>
</dbReference>
<feature type="compositionally biased region" description="Gly residues" evidence="4">
    <location>
        <begin position="1425"/>
        <end position="1435"/>
    </location>
</feature>
<dbReference type="Gene3D" id="2.60.40.10">
    <property type="entry name" value="Immunoglobulins"/>
    <property type="match status" value="7"/>
</dbReference>
<keyword evidence="10" id="KW-1185">Reference proteome</keyword>
<dbReference type="InterPro" id="IPR036179">
    <property type="entry name" value="Ig-like_dom_sf"/>
</dbReference>
<feature type="domain" description="Fibronectin type-III" evidence="8">
    <location>
        <begin position="580"/>
        <end position="692"/>
    </location>
</feature>
<dbReference type="InterPro" id="IPR003599">
    <property type="entry name" value="Ig_sub"/>
</dbReference>
<dbReference type="WBParaSite" id="ECPE_0000281901-mRNA-1">
    <property type="protein sequence ID" value="ECPE_0000281901-mRNA-1"/>
    <property type="gene ID" value="ECPE_0000281901"/>
</dbReference>
<keyword evidence="5" id="KW-1133">Transmembrane helix</keyword>
<dbReference type="SUPFAM" id="SSF48726">
    <property type="entry name" value="Immunoglobulin"/>
    <property type="match status" value="5"/>
</dbReference>
<evidence type="ECO:0000313" key="9">
    <source>
        <dbReference type="EMBL" id="VDP67523.1"/>
    </source>
</evidence>
<organism evidence="11">
    <name type="scientific">Echinostoma caproni</name>
    <dbReference type="NCBI Taxonomy" id="27848"/>
    <lineage>
        <taxon>Eukaryota</taxon>
        <taxon>Metazoa</taxon>
        <taxon>Spiralia</taxon>
        <taxon>Lophotrochozoa</taxon>
        <taxon>Platyhelminthes</taxon>
        <taxon>Trematoda</taxon>
        <taxon>Digenea</taxon>
        <taxon>Plagiorchiida</taxon>
        <taxon>Echinostomata</taxon>
        <taxon>Echinostomatoidea</taxon>
        <taxon>Echinostomatidae</taxon>
        <taxon>Echinostoma</taxon>
    </lineage>
</organism>
<proteinExistence type="predicted"/>
<evidence type="ECO:0000313" key="10">
    <source>
        <dbReference type="Proteomes" id="UP000272942"/>
    </source>
</evidence>
<feature type="signal peptide" evidence="6">
    <location>
        <begin position="1"/>
        <end position="21"/>
    </location>
</feature>
<feature type="transmembrane region" description="Helical" evidence="5">
    <location>
        <begin position="1032"/>
        <end position="1055"/>
    </location>
</feature>
<dbReference type="OrthoDB" id="428111at2759"/>
<dbReference type="Pfam" id="PF00041">
    <property type="entry name" value="fn3"/>
    <property type="match status" value="1"/>
</dbReference>
<feature type="domain" description="Ig-like" evidence="7">
    <location>
        <begin position="35"/>
        <end position="204"/>
    </location>
</feature>
<feature type="compositionally biased region" description="Polar residues" evidence="4">
    <location>
        <begin position="1490"/>
        <end position="1519"/>
    </location>
</feature>
<keyword evidence="5" id="KW-0472">Membrane</keyword>
<evidence type="ECO:0000256" key="1">
    <source>
        <dbReference type="ARBA" id="ARBA00022737"/>
    </source>
</evidence>
<keyword evidence="1" id="KW-0677">Repeat</keyword>
<dbReference type="SMART" id="SM00060">
    <property type="entry name" value="FN3"/>
    <property type="match status" value="3"/>
</dbReference>
<feature type="compositionally biased region" description="Low complexity" evidence="4">
    <location>
        <begin position="1461"/>
        <end position="1475"/>
    </location>
</feature>
<evidence type="ECO:0000256" key="2">
    <source>
        <dbReference type="ARBA" id="ARBA00023157"/>
    </source>
</evidence>
<feature type="chain" id="PRO_5043137861" evidence="6">
    <location>
        <begin position="22"/>
        <end position="1649"/>
    </location>
</feature>
<feature type="compositionally biased region" description="Low complexity" evidence="4">
    <location>
        <begin position="1392"/>
        <end position="1406"/>
    </location>
</feature>
<feature type="compositionally biased region" description="Pro residues" evidence="4">
    <location>
        <begin position="1529"/>
        <end position="1541"/>
    </location>
</feature>